<accession>A0A842HZA6</accession>
<dbReference type="Gene3D" id="1.10.3810.10">
    <property type="entry name" value="Biosynthetic peptidoglycan transglycosylase-like"/>
    <property type="match status" value="1"/>
</dbReference>
<dbReference type="AlphaFoldDB" id="A0A842HZA6"/>
<dbReference type="Gene3D" id="3.40.710.10">
    <property type="entry name" value="DD-peptidase/beta-lactamase superfamily"/>
    <property type="match status" value="1"/>
</dbReference>
<evidence type="ECO:0000256" key="11">
    <source>
        <dbReference type="ARBA" id="ARBA00023268"/>
    </source>
</evidence>
<dbReference type="GO" id="GO:0030288">
    <property type="term" value="C:outer membrane-bounded periplasmic space"/>
    <property type="evidence" value="ECO:0007669"/>
    <property type="project" value="TreeGrafter"/>
</dbReference>
<evidence type="ECO:0000313" key="19">
    <source>
        <dbReference type="EMBL" id="MBC2778282.1"/>
    </source>
</evidence>
<proteinExistence type="inferred from homology"/>
<comment type="catalytic activity">
    <reaction evidence="13">
        <text>Preferential cleavage: (Ac)2-L-Lys-D-Ala-|-D-Ala. Also transpeptidation of peptidyl-alanyl moieties that are N-acyl substituents of D-alanine.</text>
        <dbReference type="EC" id="3.4.16.4"/>
    </reaction>
</comment>
<dbReference type="GO" id="GO:0006508">
    <property type="term" value="P:proteolysis"/>
    <property type="evidence" value="ECO:0007669"/>
    <property type="project" value="UniProtKB-KW"/>
</dbReference>
<keyword evidence="11" id="KW-0511">Multifunctional enzyme</keyword>
<dbReference type="InterPro" id="IPR050396">
    <property type="entry name" value="Glycosyltr_51/Transpeptidase"/>
</dbReference>
<dbReference type="InterPro" id="IPR001460">
    <property type="entry name" value="PCN-bd_Tpept"/>
</dbReference>
<evidence type="ECO:0000256" key="16">
    <source>
        <dbReference type="SAM" id="Phobius"/>
    </source>
</evidence>
<dbReference type="GO" id="GO:0008955">
    <property type="term" value="F:peptidoglycan glycosyltransferase activity"/>
    <property type="evidence" value="ECO:0007669"/>
    <property type="project" value="UniProtKB-EC"/>
</dbReference>
<dbReference type="SUPFAM" id="SSF56601">
    <property type="entry name" value="beta-lactamase/transpeptidase-like"/>
    <property type="match status" value="1"/>
</dbReference>
<feature type="compositionally biased region" description="Basic and acidic residues" evidence="15">
    <location>
        <begin position="684"/>
        <end position="695"/>
    </location>
</feature>
<keyword evidence="6" id="KW-0328">Glycosyltransferase</keyword>
<protein>
    <submittedName>
        <fullName evidence="19">Transglycosylase domain-containing protein</fullName>
    </submittedName>
</protein>
<evidence type="ECO:0000256" key="15">
    <source>
        <dbReference type="SAM" id="MobiDB-lite"/>
    </source>
</evidence>
<keyword evidence="5" id="KW-0645">Protease</keyword>
<organism evidence="19 20">
    <name type="scientific">Parasphingopyxis marina</name>
    <dbReference type="NCBI Taxonomy" id="2761622"/>
    <lineage>
        <taxon>Bacteria</taxon>
        <taxon>Pseudomonadati</taxon>
        <taxon>Pseudomonadota</taxon>
        <taxon>Alphaproteobacteria</taxon>
        <taxon>Sphingomonadales</taxon>
        <taxon>Sphingomonadaceae</taxon>
        <taxon>Parasphingopyxis</taxon>
    </lineage>
</organism>
<feature type="domain" description="Glycosyl transferase family 51" evidence="18">
    <location>
        <begin position="112"/>
        <end position="284"/>
    </location>
</feature>
<comment type="catalytic activity">
    <reaction evidence="14">
        <text>[GlcNAc-(1-&gt;4)-Mur2Ac(oyl-L-Ala-gamma-D-Glu-L-Lys-D-Ala-D-Ala)](n)-di-trans,octa-cis-undecaprenyl diphosphate + beta-D-GlcNAc-(1-&gt;4)-Mur2Ac(oyl-L-Ala-gamma-D-Glu-L-Lys-D-Ala-D-Ala)-di-trans,octa-cis-undecaprenyl diphosphate = [GlcNAc-(1-&gt;4)-Mur2Ac(oyl-L-Ala-gamma-D-Glu-L-Lys-D-Ala-D-Ala)](n+1)-di-trans,octa-cis-undecaprenyl diphosphate + di-trans,octa-cis-undecaprenyl diphosphate + H(+)</text>
        <dbReference type="Rhea" id="RHEA:23708"/>
        <dbReference type="Rhea" id="RHEA-COMP:9602"/>
        <dbReference type="Rhea" id="RHEA-COMP:9603"/>
        <dbReference type="ChEBI" id="CHEBI:15378"/>
        <dbReference type="ChEBI" id="CHEBI:58405"/>
        <dbReference type="ChEBI" id="CHEBI:60033"/>
        <dbReference type="ChEBI" id="CHEBI:78435"/>
        <dbReference type="EC" id="2.4.99.28"/>
    </reaction>
</comment>
<comment type="similarity">
    <text evidence="3">In the N-terminal section; belongs to the glycosyltransferase 51 family.</text>
</comment>
<feature type="region of interest" description="Disordered" evidence="15">
    <location>
        <begin position="14"/>
        <end position="58"/>
    </location>
</feature>
<keyword evidence="10" id="KW-0573">Peptidoglycan synthesis</keyword>
<keyword evidence="16" id="KW-1133">Transmembrane helix</keyword>
<dbReference type="FunFam" id="1.10.3810.10:FF:000001">
    <property type="entry name" value="Penicillin-binding protein 1A"/>
    <property type="match status" value="1"/>
</dbReference>
<evidence type="ECO:0000256" key="10">
    <source>
        <dbReference type="ARBA" id="ARBA00022984"/>
    </source>
</evidence>
<dbReference type="RefSeq" id="WP_185801550.1">
    <property type="nucleotide sequence ID" value="NZ_JACJVJ010000002.1"/>
</dbReference>
<comment type="pathway">
    <text evidence="1">Cell wall biogenesis; peptidoglycan biosynthesis.</text>
</comment>
<dbReference type="SUPFAM" id="SSF53955">
    <property type="entry name" value="Lysozyme-like"/>
    <property type="match status" value="1"/>
</dbReference>
<comment type="caution">
    <text evidence="19">The sequence shown here is derived from an EMBL/GenBank/DDBJ whole genome shotgun (WGS) entry which is preliminary data.</text>
</comment>
<evidence type="ECO:0000256" key="12">
    <source>
        <dbReference type="ARBA" id="ARBA00023316"/>
    </source>
</evidence>
<feature type="compositionally biased region" description="Acidic residues" evidence="15">
    <location>
        <begin position="674"/>
        <end position="683"/>
    </location>
</feature>
<evidence type="ECO:0000256" key="9">
    <source>
        <dbReference type="ARBA" id="ARBA00022960"/>
    </source>
</evidence>
<keyword evidence="9" id="KW-0133">Cell shape</keyword>
<dbReference type="UniPathway" id="UPA00219"/>
<evidence type="ECO:0000256" key="7">
    <source>
        <dbReference type="ARBA" id="ARBA00022679"/>
    </source>
</evidence>
<dbReference type="GO" id="GO:0071555">
    <property type="term" value="P:cell wall organization"/>
    <property type="evidence" value="ECO:0007669"/>
    <property type="project" value="UniProtKB-KW"/>
</dbReference>
<dbReference type="GO" id="GO:0008360">
    <property type="term" value="P:regulation of cell shape"/>
    <property type="evidence" value="ECO:0007669"/>
    <property type="project" value="UniProtKB-KW"/>
</dbReference>
<dbReference type="GO" id="GO:0008658">
    <property type="term" value="F:penicillin binding"/>
    <property type="evidence" value="ECO:0007669"/>
    <property type="project" value="InterPro"/>
</dbReference>
<evidence type="ECO:0000313" key="20">
    <source>
        <dbReference type="Proteomes" id="UP000564378"/>
    </source>
</evidence>
<dbReference type="PANTHER" id="PTHR32282:SF33">
    <property type="entry name" value="PEPTIDOGLYCAN GLYCOSYLTRANSFERASE"/>
    <property type="match status" value="1"/>
</dbReference>
<dbReference type="PANTHER" id="PTHR32282">
    <property type="entry name" value="BINDING PROTEIN TRANSPEPTIDASE, PUTATIVE-RELATED"/>
    <property type="match status" value="1"/>
</dbReference>
<evidence type="ECO:0000256" key="6">
    <source>
        <dbReference type="ARBA" id="ARBA00022676"/>
    </source>
</evidence>
<dbReference type="InterPro" id="IPR001264">
    <property type="entry name" value="Glyco_trans_51"/>
</dbReference>
<evidence type="ECO:0000256" key="8">
    <source>
        <dbReference type="ARBA" id="ARBA00022801"/>
    </source>
</evidence>
<dbReference type="GO" id="GO:0009252">
    <property type="term" value="P:peptidoglycan biosynthetic process"/>
    <property type="evidence" value="ECO:0007669"/>
    <property type="project" value="UniProtKB-UniPathway"/>
</dbReference>
<keyword evidence="12" id="KW-0961">Cell wall biogenesis/degradation</keyword>
<evidence type="ECO:0000259" key="18">
    <source>
        <dbReference type="Pfam" id="PF00912"/>
    </source>
</evidence>
<evidence type="ECO:0000256" key="3">
    <source>
        <dbReference type="ARBA" id="ARBA00007739"/>
    </source>
</evidence>
<evidence type="ECO:0000256" key="13">
    <source>
        <dbReference type="ARBA" id="ARBA00034000"/>
    </source>
</evidence>
<dbReference type="EMBL" id="JACJVJ010000002">
    <property type="protein sequence ID" value="MBC2778282.1"/>
    <property type="molecule type" value="Genomic_DNA"/>
</dbReference>
<dbReference type="GO" id="GO:0009002">
    <property type="term" value="F:serine-type D-Ala-D-Ala carboxypeptidase activity"/>
    <property type="evidence" value="ECO:0007669"/>
    <property type="project" value="UniProtKB-EC"/>
</dbReference>
<evidence type="ECO:0000259" key="17">
    <source>
        <dbReference type="Pfam" id="PF00905"/>
    </source>
</evidence>
<feature type="region of interest" description="Disordered" evidence="15">
    <location>
        <begin position="632"/>
        <end position="708"/>
    </location>
</feature>
<sequence>MASSNRLFPWSGLFARSAPGDRASYDHDPYDDDPYDEYYAPHGEPSDEGDEFPDEPPRGKWRRRWRIARWGLRISLALLAILIGWLLIWAPVSRTAEPLVPPPIVLTASDGTPIARMGPIMEAPVRMSELPPHVRQAFLAIEDRRFDDHWGIDPQGIARALWTNITSDETHGGSTITQQLAKLTYLNSERTLFRKIREVPIALWLELWLTKDEILERYLSNTYFGDNVYGLRAASLHYFYRQPENLTLSQATMLAGLVKAPSRLAPTHNLELAQARQRIVLSAMVDAGYLTQTEADAVEPATVDHRPPPPMPRGSYFADWALAEARETHATGYDTIEIRTTLNAHFQSLAERVTRQGTPAGAQVALVAMRTNGEVVAMVGGQDYDASPFNRATQAVRQPGSTFKLIVYFAALEAGLTPDTMVEDSPIEFGEYRPENAGGRYRGRITLREAFARSSNVVAVRLYQQLGPAAIADAAQKLGLERELPGNASAALGSGGMTLIELVSAYAAVANGASPVTPHALVQPDPGFFERIFDSGYTLSTRRRGQLLDLLGTAIDDGTGTAARLPIPAYGKTGTSQDSRDALFIGFAGDLVVGVWIGNDDNTPLGHASGGGAPARIWRNFMTSAIADAAPRQLPRPAPVQQPEEPEFDKPDITIDADGVTIGTSAGSARITVDDDGIDIEPDPEIRRRLDELERIGNAGEKPPADGN</sequence>
<keyword evidence="4" id="KW-0121">Carboxypeptidase</keyword>
<evidence type="ECO:0000256" key="5">
    <source>
        <dbReference type="ARBA" id="ARBA00022670"/>
    </source>
</evidence>
<reference evidence="19 20" key="1">
    <citation type="submission" date="2020-08" db="EMBL/GenBank/DDBJ databases">
        <title>Draft genome sequence of Parasphingopyxis sp. GrpM-11.</title>
        <authorList>
            <person name="Oh J."/>
            <person name="Roh D.-H."/>
        </authorList>
    </citation>
    <scope>NUCLEOTIDE SEQUENCE [LARGE SCALE GENOMIC DNA]</scope>
    <source>
        <strain evidence="19 20">GrpM-11</strain>
    </source>
</reference>
<evidence type="ECO:0000256" key="14">
    <source>
        <dbReference type="ARBA" id="ARBA00049902"/>
    </source>
</evidence>
<dbReference type="InterPro" id="IPR036950">
    <property type="entry name" value="PBP_transglycosylase"/>
</dbReference>
<evidence type="ECO:0000256" key="2">
    <source>
        <dbReference type="ARBA" id="ARBA00007090"/>
    </source>
</evidence>
<keyword evidence="20" id="KW-1185">Reference proteome</keyword>
<dbReference type="InterPro" id="IPR012338">
    <property type="entry name" value="Beta-lactam/transpept-like"/>
</dbReference>
<keyword evidence="16" id="KW-0812">Transmembrane</keyword>
<keyword evidence="16" id="KW-0472">Membrane</keyword>
<name>A0A842HZA6_9SPHN</name>
<dbReference type="Proteomes" id="UP000564378">
    <property type="component" value="Unassembled WGS sequence"/>
</dbReference>
<gene>
    <name evidence="19" type="ORF">H6P80_11705</name>
</gene>
<keyword evidence="8" id="KW-0378">Hydrolase</keyword>
<dbReference type="InterPro" id="IPR023346">
    <property type="entry name" value="Lysozyme-like_dom_sf"/>
</dbReference>
<dbReference type="Pfam" id="PF00905">
    <property type="entry name" value="Transpeptidase"/>
    <property type="match status" value="1"/>
</dbReference>
<evidence type="ECO:0000256" key="4">
    <source>
        <dbReference type="ARBA" id="ARBA00022645"/>
    </source>
</evidence>
<feature type="domain" description="Penicillin-binding protein transpeptidase" evidence="17">
    <location>
        <begin position="365"/>
        <end position="622"/>
    </location>
</feature>
<comment type="similarity">
    <text evidence="2">In the C-terminal section; belongs to the transpeptidase family.</text>
</comment>
<keyword evidence="7" id="KW-0808">Transferase</keyword>
<dbReference type="Pfam" id="PF00912">
    <property type="entry name" value="Transgly"/>
    <property type="match status" value="1"/>
</dbReference>
<evidence type="ECO:0000256" key="1">
    <source>
        <dbReference type="ARBA" id="ARBA00004752"/>
    </source>
</evidence>
<feature type="transmembrane region" description="Helical" evidence="16">
    <location>
        <begin position="70"/>
        <end position="92"/>
    </location>
</feature>